<keyword evidence="2 5" id="KW-0238">DNA-binding</keyword>
<evidence type="ECO:0000256" key="3">
    <source>
        <dbReference type="ARBA" id="ARBA00023163"/>
    </source>
</evidence>
<dbReference type="PROSITE" id="PS01124">
    <property type="entry name" value="HTH_ARAC_FAMILY_2"/>
    <property type="match status" value="1"/>
</dbReference>
<dbReference type="GO" id="GO:0043565">
    <property type="term" value="F:sequence-specific DNA binding"/>
    <property type="evidence" value="ECO:0007669"/>
    <property type="project" value="InterPro"/>
</dbReference>
<dbReference type="RefSeq" id="WP_078785478.1">
    <property type="nucleotide sequence ID" value="NZ_CAKVSO010000067.1"/>
</dbReference>
<keyword evidence="6" id="KW-1185">Reference proteome</keyword>
<dbReference type="SUPFAM" id="SSF46689">
    <property type="entry name" value="Homeodomain-like"/>
    <property type="match status" value="2"/>
</dbReference>
<dbReference type="OrthoDB" id="9801308at2"/>
<dbReference type="Gene3D" id="2.60.120.10">
    <property type="entry name" value="Jelly Rolls"/>
    <property type="match status" value="1"/>
</dbReference>
<sequence length="280" mass="32095">MSHINYAFNPEDDALPRDKMKLRNIASTKYSGDWPSIPHSHSYAELFYIVDGEGQFQINDKLFPVQAHQLVVVNPNVIHTEVSFESHPLEYIVLGIEGLEFTISDAAEGSFCIYTFKEDNDVLVCMRKILREMQNRESSFQILCQAYMDIIVVQLMRNASVSAVPIHSRLPANRQCATVKRYIDHHYKENITLDQLAEKVSITKYYMVHAFKREYGVSPINYIINCRIKEGKRLLAETDLSLSQIAAILGFSSSSYFSQTFRNAEGTSPTEYRKANQVKF</sequence>
<dbReference type="SMART" id="SM00342">
    <property type="entry name" value="HTH_ARAC"/>
    <property type="match status" value="1"/>
</dbReference>
<dbReference type="EMBL" id="FUYF01000030">
    <property type="protein sequence ID" value="SKA96057.1"/>
    <property type="molecule type" value="Genomic_DNA"/>
</dbReference>
<dbReference type="Pfam" id="PF02311">
    <property type="entry name" value="AraC_binding"/>
    <property type="match status" value="1"/>
</dbReference>
<dbReference type="InterPro" id="IPR018060">
    <property type="entry name" value="HTH_AraC"/>
</dbReference>
<gene>
    <name evidence="5" type="ORF">SAMN02745178_02678</name>
</gene>
<dbReference type="InterPro" id="IPR003313">
    <property type="entry name" value="AraC-bd"/>
</dbReference>
<dbReference type="InterPro" id="IPR037923">
    <property type="entry name" value="HTH-like"/>
</dbReference>
<evidence type="ECO:0000313" key="5">
    <source>
        <dbReference type="EMBL" id="SKA96057.1"/>
    </source>
</evidence>
<keyword evidence="3" id="KW-0804">Transcription</keyword>
<dbReference type="Proteomes" id="UP000190286">
    <property type="component" value="Unassembled WGS sequence"/>
</dbReference>
<evidence type="ECO:0000256" key="1">
    <source>
        <dbReference type="ARBA" id="ARBA00023015"/>
    </source>
</evidence>
<dbReference type="InterPro" id="IPR009057">
    <property type="entry name" value="Homeodomain-like_sf"/>
</dbReference>
<evidence type="ECO:0000313" key="6">
    <source>
        <dbReference type="Proteomes" id="UP000190286"/>
    </source>
</evidence>
<dbReference type="Pfam" id="PF12833">
    <property type="entry name" value="HTH_18"/>
    <property type="match status" value="1"/>
</dbReference>
<dbReference type="Gene3D" id="1.10.10.60">
    <property type="entry name" value="Homeodomain-like"/>
    <property type="match status" value="2"/>
</dbReference>
<dbReference type="AlphaFoldDB" id="A0A1T4Y2J6"/>
<evidence type="ECO:0000259" key="4">
    <source>
        <dbReference type="PROSITE" id="PS01124"/>
    </source>
</evidence>
<dbReference type="PRINTS" id="PR00032">
    <property type="entry name" value="HTHARAC"/>
</dbReference>
<dbReference type="InterPro" id="IPR020449">
    <property type="entry name" value="Tscrpt_reg_AraC-type_HTH"/>
</dbReference>
<dbReference type="InterPro" id="IPR014710">
    <property type="entry name" value="RmlC-like_jellyroll"/>
</dbReference>
<dbReference type="GeneID" id="93339105"/>
<feature type="domain" description="HTH araC/xylS-type" evidence="4">
    <location>
        <begin position="177"/>
        <end position="275"/>
    </location>
</feature>
<organism evidence="5 6">
    <name type="scientific">Gemmiger formicilis</name>
    <dbReference type="NCBI Taxonomy" id="745368"/>
    <lineage>
        <taxon>Bacteria</taxon>
        <taxon>Bacillati</taxon>
        <taxon>Bacillota</taxon>
        <taxon>Clostridia</taxon>
        <taxon>Eubacteriales</taxon>
        <taxon>Gemmiger</taxon>
    </lineage>
</organism>
<keyword evidence="1" id="KW-0805">Transcription regulation</keyword>
<dbReference type="GO" id="GO:0003700">
    <property type="term" value="F:DNA-binding transcription factor activity"/>
    <property type="evidence" value="ECO:0007669"/>
    <property type="project" value="InterPro"/>
</dbReference>
<accession>A0A1T4Y2J6</accession>
<proteinExistence type="predicted"/>
<protein>
    <submittedName>
        <fullName evidence="5">AraC-type DNA-binding protein</fullName>
    </submittedName>
</protein>
<reference evidence="5 6" key="1">
    <citation type="submission" date="2017-02" db="EMBL/GenBank/DDBJ databases">
        <authorList>
            <person name="Peterson S.W."/>
        </authorList>
    </citation>
    <scope>NUCLEOTIDE SEQUENCE [LARGE SCALE GENOMIC DNA]</scope>
    <source>
        <strain evidence="5 6">ATCC 27749</strain>
    </source>
</reference>
<dbReference type="STRING" id="745368.SAMN02745178_02678"/>
<name>A0A1T4Y2J6_9FIRM</name>
<evidence type="ECO:0000256" key="2">
    <source>
        <dbReference type="ARBA" id="ARBA00023125"/>
    </source>
</evidence>
<dbReference type="PANTHER" id="PTHR43280:SF2">
    <property type="entry name" value="HTH-TYPE TRANSCRIPTIONAL REGULATOR EXSA"/>
    <property type="match status" value="1"/>
</dbReference>
<dbReference type="PANTHER" id="PTHR43280">
    <property type="entry name" value="ARAC-FAMILY TRANSCRIPTIONAL REGULATOR"/>
    <property type="match status" value="1"/>
</dbReference>
<dbReference type="PROSITE" id="PS00041">
    <property type="entry name" value="HTH_ARAC_FAMILY_1"/>
    <property type="match status" value="1"/>
</dbReference>
<dbReference type="InterPro" id="IPR018062">
    <property type="entry name" value="HTH_AraC-typ_CS"/>
</dbReference>
<dbReference type="SUPFAM" id="SSF51215">
    <property type="entry name" value="Regulatory protein AraC"/>
    <property type="match status" value="1"/>
</dbReference>